<dbReference type="GO" id="GO:0005886">
    <property type="term" value="C:plasma membrane"/>
    <property type="evidence" value="ECO:0007669"/>
    <property type="project" value="UniProtKB-SubCell"/>
</dbReference>
<feature type="compositionally biased region" description="Basic and acidic residues" evidence="3">
    <location>
        <begin position="55"/>
        <end position="66"/>
    </location>
</feature>
<dbReference type="OrthoDB" id="8521018at2"/>
<protein>
    <recommendedName>
        <fullName evidence="1">Cell division protein ZipA</fullName>
    </recommendedName>
</protein>
<dbReference type="AlphaFoldDB" id="A0A376BKM6"/>
<comment type="subcellular location">
    <subcellularLocation>
        <location evidence="2">Cell inner membrane</location>
        <topology evidence="2">Single-pass type I membrane protein</topology>
    </subcellularLocation>
</comment>
<evidence type="ECO:0000259" key="4">
    <source>
        <dbReference type="SMART" id="SM00771"/>
    </source>
</evidence>
<dbReference type="EMBL" id="UFSO01000002">
    <property type="protein sequence ID" value="SSY70302.1"/>
    <property type="molecule type" value="Genomic_DNA"/>
</dbReference>
<keyword evidence="2" id="KW-1003">Cell membrane</keyword>
<proteinExistence type="inferred from homology"/>
<feature type="compositionally biased region" description="Acidic residues" evidence="3">
    <location>
        <begin position="89"/>
        <end position="107"/>
    </location>
</feature>
<gene>
    <name evidence="5" type="ORF">NCTC10283_00386</name>
</gene>
<dbReference type="RefSeq" id="WP_034295596.1">
    <property type="nucleotide sequence ID" value="NZ_CP091519.2"/>
</dbReference>
<keyword evidence="1" id="KW-0132">Cell division</keyword>
<evidence type="ECO:0000256" key="1">
    <source>
        <dbReference type="RuleBase" id="RU003612"/>
    </source>
</evidence>
<keyword evidence="2" id="KW-0997">Cell inner membrane</keyword>
<dbReference type="SUPFAM" id="SSF64383">
    <property type="entry name" value="Cell-division protein ZipA, C-terminal domain"/>
    <property type="match status" value="1"/>
</dbReference>
<dbReference type="STRING" id="1120980.GCA_000745955_02519"/>
<evidence type="ECO:0000256" key="2">
    <source>
        <dbReference type="RuleBase" id="RU003613"/>
    </source>
</evidence>
<keyword evidence="1" id="KW-0131">Cell cycle</keyword>
<accession>A0A376BKM6</accession>
<reference evidence="5 6" key="1">
    <citation type="submission" date="2018-06" db="EMBL/GenBank/DDBJ databases">
        <authorList>
            <consortium name="Pathogen Informatics"/>
            <person name="Doyle S."/>
        </authorList>
    </citation>
    <scope>NUCLEOTIDE SEQUENCE [LARGE SCALE GENOMIC DNA]</scope>
    <source>
        <strain evidence="5 6">NCTC10283</strain>
    </source>
</reference>
<evidence type="ECO:0000256" key="3">
    <source>
        <dbReference type="SAM" id="MobiDB-lite"/>
    </source>
</evidence>
<feature type="region of interest" description="Disordered" evidence="3">
    <location>
        <begin position="161"/>
        <end position="181"/>
    </location>
</feature>
<comment type="function">
    <text evidence="1">Essential cell division protein that stabilizes the FtsZ protofilaments by cross-linking them and that serves as a cytoplasmic membrane anchor for the Z ring. Also required for the recruitment to the septal ring of downstream cell division proteins.</text>
</comment>
<evidence type="ECO:0000313" key="6">
    <source>
        <dbReference type="Proteomes" id="UP000254209"/>
    </source>
</evidence>
<dbReference type="InterPro" id="IPR036765">
    <property type="entry name" value="ZipA_FtsZ-bd_C_sf"/>
</dbReference>
<dbReference type="Proteomes" id="UP000254209">
    <property type="component" value="Unassembled WGS sequence"/>
</dbReference>
<keyword evidence="2" id="KW-0812">Transmembrane</keyword>
<organism evidence="5 6">
    <name type="scientific">Alysiella crassa</name>
    <dbReference type="NCBI Taxonomy" id="153491"/>
    <lineage>
        <taxon>Bacteria</taxon>
        <taxon>Pseudomonadati</taxon>
        <taxon>Pseudomonadota</taxon>
        <taxon>Betaproteobacteria</taxon>
        <taxon>Neisseriales</taxon>
        <taxon>Neisseriaceae</taxon>
        <taxon>Alysiella</taxon>
    </lineage>
</organism>
<name>A0A376BKM6_9NEIS</name>
<feature type="compositionally biased region" description="Polar residues" evidence="3">
    <location>
        <begin position="161"/>
        <end position="173"/>
    </location>
</feature>
<keyword evidence="2" id="KW-0472">Membrane</keyword>
<dbReference type="InterPro" id="IPR007449">
    <property type="entry name" value="ZipA_FtsZ-bd_C"/>
</dbReference>
<dbReference type="SMART" id="SM00771">
    <property type="entry name" value="ZipA_C"/>
    <property type="match status" value="1"/>
</dbReference>
<dbReference type="GO" id="GO:0090529">
    <property type="term" value="P:cell septum assembly"/>
    <property type="evidence" value="ECO:0007669"/>
    <property type="project" value="InterPro"/>
</dbReference>
<evidence type="ECO:0000313" key="5">
    <source>
        <dbReference type="EMBL" id="SSY70302.1"/>
    </source>
</evidence>
<feature type="region of interest" description="Disordered" evidence="3">
    <location>
        <begin position="41"/>
        <end position="128"/>
    </location>
</feature>
<sequence>MNETLLIIIAALLTVLVAVFAYNMIQESRYRNKIRSQFGHSDQDALMGSQTQSVRDGRSLSHEKISSPEAPAPMLKPSIVGKNTPVTKDDDDIDLSELLDDLDDYDDDKSRQNNPASYSSVGLDLPEPELTNNVKASELPAPSGGFMSGLRATFNRMLNSISDDDTPQNASTAKTKETESIGELEDLDDLDVYDETPLPEPSALLIDFEDLKRSRLTWFDKRIDYLTYVSLREPQELLSVPRLSNRYRVQVIGCTMDGSFQVAEPVPGVLYQAFVIGMQAINRNGLVSERELNLFGQQVEHFAENMGGDALLEDTQAFLNVAKPLDELCARVDQIIAIHLVSRVSILGSELRNSLEKLGFQLQDGAFAYLDEKGRVKFNAVTLDGSEFTPQLLASQPYKGFSMLFDITHVPYGEQHFEEFVNLAVALSQSLHLELVDDQIQQVSTDWLKNIRTFVLEKQLEMIDAHIPSGGELAQRVFS</sequence>
<keyword evidence="6" id="KW-1185">Reference proteome</keyword>
<comment type="similarity">
    <text evidence="1">Belongs to the ZipA family.</text>
</comment>
<feature type="domain" description="ZipA C-terminal FtsZ-binding" evidence="4">
    <location>
        <begin position="332"/>
        <end position="455"/>
    </location>
</feature>
<dbReference type="Gene3D" id="3.30.1400.10">
    <property type="entry name" value="ZipA, C-terminal FtsZ-binding domain"/>
    <property type="match status" value="1"/>
</dbReference>
<dbReference type="Pfam" id="PF04354">
    <property type="entry name" value="ZipA_C"/>
    <property type="match status" value="1"/>
</dbReference>